<dbReference type="InterPro" id="IPR000836">
    <property type="entry name" value="PRTase_dom"/>
</dbReference>
<dbReference type="EMBL" id="CP071060">
    <property type="protein sequence ID" value="QSI79259.1"/>
    <property type="molecule type" value="Genomic_DNA"/>
</dbReference>
<evidence type="ECO:0000259" key="2">
    <source>
        <dbReference type="Pfam" id="PF00156"/>
    </source>
</evidence>
<dbReference type="InterPro" id="IPR029057">
    <property type="entry name" value="PRTase-like"/>
</dbReference>
<evidence type="ECO:0000259" key="3">
    <source>
        <dbReference type="Pfam" id="PF18912"/>
    </source>
</evidence>
<dbReference type="Pfam" id="PF18912">
    <property type="entry name" value="DZR_2"/>
    <property type="match status" value="1"/>
</dbReference>
<evidence type="ECO:0000256" key="1">
    <source>
        <dbReference type="ARBA" id="ARBA00008007"/>
    </source>
</evidence>
<dbReference type="Gene3D" id="3.40.50.2020">
    <property type="match status" value="1"/>
</dbReference>
<feature type="domain" description="Phosphoribosyltransferase" evidence="2">
    <location>
        <begin position="122"/>
        <end position="217"/>
    </location>
</feature>
<feature type="domain" description="Double zinc ribbon" evidence="3">
    <location>
        <begin position="2"/>
        <end position="50"/>
    </location>
</feature>
<dbReference type="CDD" id="cd06223">
    <property type="entry name" value="PRTases_typeI"/>
    <property type="match status" value="1"/>
</dbReference>
<comment type="similarity">
    <text evidence="1">Belongs to the ComF/GntX family.</text>
</comment>
<dbReference type="InterPro" id="IPR051910">
    <property type="entry name" value="ComF/GntX_DNA_util-trans"/>
</dbReference>
<dbReference type="InterPro" id="IPR044005">
    <property type="entry name" value="DZR_2"/>
</dbReference>
<protein>
    <submittedName>
        <fullName evidence="4">ComF family protein</fullName>
    </submittedName>
</protein>
<proteinExistence type="inferred from homology"/>
<name>A0ABX7MCN2_9RHOO</name>
<sequence length="219" mass="23236">MPQACFVCAAPAADQVLCEACRAALPAVASACCPHCALDSPGGAVCGRCLSQPPRFDATRAVFRYAFPVSELVQAYKFQARFGVGRYFAEQLVAAAHGLQIDAVLPAPLHPHRLATRGFNQSVLLAEPVAKALGVPHLRDAVRKVRRVAPQAGLTLDERRRNLRGAFAVQRRFDGMRVLVIDDVMTSGTTLDELAGALKEAGAARVEGLVVARTPAGPA</sequence>
<reference evidence="4 5" key="1">
    <citation type="submission" date="2021-02" db="EMBL/GenBank/DDBJ databases">
        <title>Niveibacterium changnyeongensis HC41.</title>
        <authorList>
            <person name="Kang M."/>
        </authorList>
    </citation>
    <scope>NUCLEOTIDE SEQUENCE [LARGE SCALE GENOMIC DNA]</scope>
    <source>
        <strain evidence="4 5">HC41</strain>
    </source>
</reference>
<dbReference type="SUPFAM" id="SSF53271">
    <property type="entry name" value="PRTase-like"/>
    <property type="match status" value="1"/>
</dbReference>
<accession>A0ABX7MCN2</accession>
<gene>
    <name evidence="4" type="ORF">JY500_15815</name>
</gene>
<evidence type="ECO:0000313" key="4">
    <source>
        <dbReference type="EMBL" id="QSI79259.1"/>
    </source>
</evidence>
<organism evidence="4 5">
    <name type="scientific">Niveibacterium microcysteis</name>
    <dbReference type="NCBI Taxonomy" id="2811415"/>
    <lineage>
        <taxon>Bacteria</taxon>
        <taxon>Pseudomonadati</taxon>
        <taxon>Pseudomonadota</taxon>
        <taxon>Betaproteobacteria</taxon>
        <taxon>Rhodocyclales</taxon>
        <taxon>Rhodocyclaceae</taxon>
        <taxon>Niveibacterium</taxon>
    </lineage>
</organism>
<dbReference type="Pfam" id="PF00156">
    <property type="entry name" value="Pribosyltran"/>
    <property type="match status" value="1"/>
</dbReference>
<evidence type="ECO:0000313" key="5">
    <source>
        <dbReference type="Proteomes" id="UP000663570"/>
    </source>
</evidence>
<dbReference type="PANTHER" id="PTHR47505">
    <property type="entry name" value="DNA UTILIZATION PROTEIN YHGH"/>
    <property type="match status" value="1"/>
</dbReference>
<dbReference type="PANTHER" id="PTHR47505:SF1">
    <property type="entry name" value="DNA UTILIZATION PROTEIN YHGH"/>
    <property type="match status" value="1"/>
</dbReference>
<dbReference type="Proteomes" id="UP000663570">
    <property type="component" value="Chromosome"/>
</dbReference>
<keyword evidence="5" id="KW-1185">Reference proteome</keyword>